<keyword evidence="3" id="KW-0808">Transferase</keyword>
<dbReference type="SUPFAM" id="SSF53756">
    <property type="entry name" value="UDP-Glycosyltransferase/glycogen phosphorylase"/>
    <property type="match status" value="1"/>
</dbReference>
<dbReference type="RefSeq" id="WP_113622210.1">
    <property type="nucleotide sequence ID" value="NZ_CAWQJG010000050.1"/>
</dbReference>
<sequence>MKKVLLIMPISTLNWGEKNAGGVDSVCQMLVRELASRTQPSKYRYRVLAFDPKSQEQYTGRPIILSEQIEVIFAPANESRIGLPLPGIVTGWLRVREQISNYKPDIVHAHMNSWIIWPGGRTKNILTLHSYRKIARKPVSIANDFLYEKIVPFFSNFFVDVFTCVGLELGEALKKDTKKPIYIIGNPLDFRYQPKKNESPITGVKCITLITCALISRRKRIELILSLLMEIKRSGRKVVLKIIGPNVDPTYFLELESLISQWGLHENVQFMGGLTQKEIALQYSKADVGIFLSEQETFGLVPLEMILAGLPLIATPVGVLGEMKKKFTDLGVVFYSKENEKGIAMKIDEIKSIDVREAQVFLHKIFSPEFILSEYENTYDKVMCSDYELKLKY</sequence>
<evidence type="ECO:0000313" key="4">
    <source>
        <dbReference type="Proteomes" id="UP000252427"/>
    </source>
</evidence>
<name>A0AAX1QQC4_9VIBR</name>
<organism evidence="3 4">
    <name type="scientific">Vibrio paracholerae</name>
    <dbReference type="NCBI Taxonomy" id="650003"/>
    <lineage>
        <taxon>Bacteria</taxon>
        <taxon>Pseudomonadati</taxon>
        <taxon>Pseudomonadota</taxon>
        <taxon>Gammaproteobacteria</taxon>
        <taxon>Vibrionales</taxon>
        <taxon>Vibrionaceae</taxon>
        <taxon>Vibrio</taxon>
    </lineage>
</organism>
<protein>
    <submittedName>
        <fullName evidence="3">Glycosyl transferase family 1</fullName>
    </submittedName>
</protein>
<dbReference type="InterPro" id="IPR028098">
    <property type="entry name" value="Glyco_trans_4-like_N"/>
</dbReference>
<dbReference type="Proteomes" id="UP000252427">
    <property type="component" value="Unassembled WGS sequence"/>
</dbReference>
<gene>
    <name evidence="3" type="ORF">DLR70_17025</name>
</gene>
<dbReference type="CDD" id="cd03801">
    <property type="entry name" value="GT4_PimA-like"/>
    <property type="match status" value="1"/>
</dbReference>
<dbReference type="InterPro" id="IPR050194">
    <property type="entry name" value="Glycosyltransferase_grp1"/>
</dbReference>
<evidence type="ECO:0000313" key="3">
    <source>
        <dbReference type="EMBL" id="RBM75009.1"/>
    </source>
</evidence>
<dbReference type="NCBIfam" id="NF038255">
    <property type="entry name" value="exopoly_VpsD"/>
    <property type="match status" value="1"/>
</dbReference>
<evidence type="ECO:0000259" key="2">
    <source>
        <dbReference type="Pfam" id="PF13439"/>
    </source>
</evidence>
<dbReference type="PANTHER" id="PTHR45947:SF3">
    <property type="entry name" value="SULFOQUINOVOSYL TRANSFERASE SQD2"/>
    <property type="match status" value="1"/>
</dbReference>
<comment type="caution">
    <text evidence="3">The sequence shown here is derived from an EMBL/GenBank/DDBJ whole genome shotgun (WGS) entry which is preliminary data.</text>
</comment>
<dbReference type="PANTHER" id="PTHR45947">
    <property type="entry name" value="SULFOQUINOVOSYL TRANSFERASE SQD2"/>
    <property type="match status" value="1"/>
</dbReference>
<dbReference type="InterPro" id="IPR001296">
    <property type="entry name" value="Glyco_trans_1"/>
</dbReference>
<dbReference type="AlphaFoldDB" id="A0AAX1QQC4"/>
<accession>A0AAX1QQC4</accession>
<evidence type="ECO:0000259" key="1">
    <source>
        <dbReference type="Pfam" id="PF00534"/>
    </source>
</evidence>
<reference evidence="3 4" key="1">
    <citation type="submission" date="2018-06" db="EMBL/GenBank/DDBJ databases">
        <title>Draft genome sequences of nine Vibrio sp. clinical isolates from across the United States representing the closest known relative of Vibrio cholerae.</title>
        <authorList>
            <person name="Islam M.T."/>
            <person name="Liang K."/>
            <person name="Im M.S."/>
            <person name="Winkjer J."/>
            <person name="Busby S."/>
            <person name="Batra D."/>
            <person name="Rowe L."/>
            <person name="Tarr C.L."/>
            <person name="Boucher Y."/>
        </authorList>
    </citation>
    <scope>NUCLEOTIDE SEQUENCE [LARGE SCALE GENOMIC DNA]</scope>
    <source>
        <strain evidence="3 4">2016V-1114</strain>
    </source>
</reference>
<feature type="domain" description="Glycosyl transferase family 1" evidence="1">
    <location>
        <begin position="209"/>
        <end position="352"/>
    </location>
</feature>
<dbReference type="EMBL" id="QKKS01000054">
    <property type="protein sequence ID" value="RBM75009.1"/>
    <property type="molecule type" value="Genomic_DNA"/>
</dbReference>
<dbReference type="GO" id="GO:0016757">
    <property type="term" value="F:glycosyltransferase activity"/>
    <property type="evidence" value="ECO:0007669"/>
    <property type="project" value="InterPro"/>
</dbReference>
<feature type="domain" description="Glycosyltransferase subfamily 4-like N-terminal" evidence="2">
    <location>
        <begin position="21"/>
        <end position="189"/>
    </location>
</feature>
<dbReference type="Pfam" id="PF00534">
    <property type="entry name" value="Glycos_transf_1"/>
    <property type="match status" value="1"/>
</dbReference>
<dbReference type="Pfam" id="PF13439">
    <property type="entry name" value="Glyco_transf_4"/>
    <property type="match status" value="1"/>
</dbReference>
<dbReference type="Gene3D" id="3.40.50.2000">
    <property type="entry name" value="Glycogen Phosphorylase B"/>
    <property type="match status" value="2"/>
</dbReference>
<proteinExistence type="predicted"/>